<protein>
    <recommendedName>
        <fullName evidence="5">HMG box domain-containing protein</fullName>
    </recommendedName>
</protein>
<feature type="compositionally biased region" description="Basic and acidic residues" evidence="4">
    <location>
        <begin position="291"/>
        <end position="301"/>
    </location>
</feature>
<comment type="caution">
    <text evidence="6">The sequence shown here is derived from an EMBL/GenBank/DDBJ whole genome shotgun (WGS) entry which is preliminary data.</text>
</comment>
<reference evidence="6 7" key="1">
    <citation type="submission" date="2023-01" db="EMBL/GenBank/DDBJ databases">
        <title>Analysis of 21 Apiospora genomes using comparative genomics revels a genus with tremendous synthesis potential of carbohydrate active enzymes and secondary metabolites.</title>
        <authorList>
            <person name="Sorensen T."/>
        </authorList>
    </citation>
    <scope>NUCLEOTIDE SEQUENCE [LARGE SCALE GENOMIC DNA]</scope>
    <source>
        <strain evidence="6 7">CBS 83171</strain>
    </source>
</reference>
<evidence type="ECO:0000256" key="3">
    <source>
        <dbReference type="PROSITE-ProRule" id="PRU00267"/>
    </source>
</evidence>
<name>A0ABR1V9M0_9PEZI</name>
<feature type="region of interest" description="Disordered" evidence="4">
    <location>
        <begin position="386"/>
        <end position="416"/>
    </location>
</feature>
<dbReference type="CDD" id="cd01389">
    <property type="entry name" value="HMG-box_ROX1-like"/>
    <property type="match status" value="1"/>
</dbReference>
<dbReference type="Gene3D" id="1.10.30.10">
    <property type="entry name" value="High mobility group box domain"/>
    <property type="match status" value="1"/>
</dbReference>
<dbReference type="SMART" id="SM00398">
    <property type="entry name" value="HMG"/>
    <property type="match status" value="1"/>
</dbReference>
<evidence type="ECO:0000313" key="6">
    <source>
        <dbReference type="EMBL" id="KAK8067905.1"/>
    </source>
</evidence>
<feature type="region of interest" description="Disordered" evidence="4">
    <location>
        <begin position="149"/>
        <end position="203"/>
    </location>
</feature>
<evidence type="ECO:0000256" key="1">
    <source>
        <dbReference type="ARBA" id="ARBA00023125"/>
    </source>
</evidence>
<sequence>MADYWNQSAAAGQHNNIRALQLQSTWERLEQQLSLFCQVITFVPGVFETLDVATRDFLKQKMEAKYNCEAFYVADAGTLGRVFLAPTSAIHDEWMRICTPNKGQLPVIIDQGTAWAPGAPNMKNIQGQNLNQMIQESVHQAVHQAMQQSLQQLSISSPQTSPQKLAGGSGNHDGYDGSPKKRKLELTGYQGDDDSNYSDGGFVDTTSKYRKKTYASGGPRPPNSFMLYRKHVQKQVTAQNPGKKNSEISKIIGLQWRSLTDEEKEFWNDEQKKAAIKHKAMYPNYRYTPKHKNEKDDDKTPVKGKGKGKSTPKKLSIDTASQSSSQSSYELPPSPTWNKTAFGDIMSDQSLDQSVAPTGPTESFFDHALSQALSADADVPVVDYPVSTGADDGSGDAVKGTNKDFDSVTDESPADDAAKDADIYNGIFTFGAGSDGVSNEVEMGDNWDFGYIDIDAAMQSFDFTY</sequence>
<gene>
    <name evidence="6" type="ORF">PG996_007017</name>
</gene>
<keyword evidence="7" id="KW-1185">Reference proteome</keyword>
<feature type="compositionally biased region" description="Low complexity" evidence="4">
    <location>
        <begin position="149"/>
        <end position="163"/>
    </location>
</feature>
<proteinExistence type="predicted"/>
<evidence type="ECO:0000256" key="4">
    <source>
        <dbReference type="SAM" id="MobiDB-lite"/>
    </source>
</evidence>
<keyword evidence="1 3" id="KW-0238">DNA-binding</keyword>
<accession>A0ABR1V9M0</accession>
<feature type="region of interest" description="Disordered" evidence="4">
    <location>
        <begin position="281"/>
        <end position="342"/>
    </location>
</feature>
<dbReference type="SUPFAM" id="SSF47095">
    <property type="entry name" value="HMG-box"/>
    <property type="match status" value="1"/>
</dbReference>
<evidence type="ECO:0000256" key="2">
    <source>
        <dbReference type="ARBA" id="ARBA00023163"/>
    </source>
</evidence>
<dbReference type="EMBL" id="JAQQWM010000004">
    <property type="protein sequence ID" value="KAK8067905.1"/>
    <property type="molecule type" value="Genomic_DNA"/>
</dbReference>
<dbReference type="PANTHER" id="PTHR10270">
    <property type="entry name" value="SOX TRANSCRIPTION FACTOR"/>
    <property type="match status" value="1"/>
</dbReference>
<keyword evidence="3" id="KW-0539">Nucleus</keyword>
<feature type="DNA-binding region" description="HMG box" evidence="3">
    <location>
        <begin position="218"/>
        <end position="286"/>
    </location>
</feature>
<dbReference type="PROSITE" id="PS50118">
    <property type="entry name" value="HMG_BOX_2"/>
    <property type="match status" value="1"/>
</dbReference>
<dbReference type="InterPro" id="IPR050140">
    <property type="entry name" value="SRY-related_HMG-box_TF-like"/>
</dbReference>
<dbReference type="Pfam" id="PF00505">
    <property type="entry name" value="HMG_box"/>
    <property type="match status" value="1"/>
</dbReference>
<dbReference type="PANTHER" id="PTHR10270:SF161">
    <property type="entry name" value="SEX-DETERMINING REGION Y PROTEIN"/>
    <property type="match status" value="1"/>
</dbReference>
<evidence type="ECO:0000313" key="7">
    <source>
        <dbReference type="Proteomes" id="UP001446871"/>
    </source>
</evidence>
<feature type="compositionally biased region" description="Basic residues" evidence="4">
    <location>
        <begin position="302"/>
        <end position="312"/>
    </location>
</feature>
<organism evidence="6 7">
    <name type="scientific">Apiospora saccharicola</name>
    <dbReference type="NCBI Taxonomy" id="335842"/>
    <lineage>
        <taxon>Eukaryota</taxon>
        <taxon>Fungi</taxon>
        <taxon>Dikarya</taxon>
        <taxon>Ascomycota</taxon>
        <taxon>Pezizomycotina</taxon>
        <taxon>Sordariomycetes</taxon>
        <taxon>Xylariomycetidae</taxon>
        <taxon>Amphisphaeriales</taxon>
        <taxon>Apiosporaceae</taxon>
        <taxon>Apiospora</taxon>
    </lineage>
</organism>
<dbReference type="Proteomes" id="UP001446871">
    <property type="component" value="Unassembled WGS sequence"/>
</dbReference>
<dbReference type="InterPro" id="IPR009071">
    <property type="entry name" value="HMG_box_dom"/>
</dbReference>
<feature type="domain" description="HMG box" evidence="5">
    <location>
        <begin position="218"/>
        <end position="286"/>
    </location>
</feature>
<evidence type="ECO:0000259" key="5">
    <source>
        <dbReference type="PROSITE" id="PS50118"/>
    </source>
</evidence>
<dbReference type="InterPro" id="IPR036910">
    <property type="entry name" value="HMG_box_dom_sf"/>
</dbReference>
<keyword evidence="2" id="KW-0804">Transcription</keyword>